<feature type="transmembrane region" description="Helical" evidence="1">
    <location>
        <begin position="116"/>
        <end position="138"/>
    </location>
</feature>
<organism evidence="3 4">
    <name type="scientific">Candidatus Lokiarchaeum ossiferum</name>
    <dbReference type="NCBI Taxonomy" id="2951803"/>
    <lineage>
        <taxon>Archaea</taxon>
        <taxon>Promethearchaeati</taxon>
        <taxon>Promethearchaeota</taxon>
        <taxon>Promethearchaeia</taxon>
        <taxon>Promethearchaeales</taxon>
        <taxon>Promethearchaeaceae</taxon>
        <taxon>Candidatus Lokiarchaeum</taxon>
    </lineage>
</organism>
<accession>A0ABY6HSU9</accession>
<keyword evidence="1" id="KW-1133">Transmembrane helix</keyword>
<dbReference type="InterPro" id="IPR036938">
    <property type="entry name" value="PAP2/HPO_sf"/>
</dbReference>
<reference evidence="3" key="1">
    <citation type="submission" date="2022-09" db="EMBL/GenBank/DDBJ databases">
        <title>Actin cytoskeleton and complex cell architecture in an #Asgard archaeon.</title>
        <authorList>
            <person name="Ponce Toledo R.I."/>
            <person name="Schleper C."/>
            <person name="Rodrigues Oliveira T."/>
            <person name="Wollweber F."/>
            <person name="Xu J."/>
            <person name="Rittmann S."/>
            <person name="Klingl A."/>
            <person name="Pilhofer M."/>
        </authorList>
    </citation>
    <scope>NUCLEOTIDE SEQUENCE</scope>
    <source>
        <strain evidence="3">B-35</strain>
    </source>
</reference>
<keyword evidence="4" id="KW-1185">Reference proteome</keyword>
<dbReference type="PANTHER" id="PTHR14969:SF13">
    <property type="entry name" value="AT30094P"/>
    <property type="match status" value="1"/>
</dbReference>
<evidence type="ECO:0000313" key="3">
    <source>
        <dbReference type="EMBL" id="UYP46583.1"/>
    </source>
</evidence>
<proteinExistence type="predicted"/>
<dbReference type="Pfam" id="PF01569">
    <property type="entry name" value="PAP2"/>
    <property type="match status" value="1"/>
</dbReference>
<keyword evidence="1" id="KW-0812">Transmembrane</keyword>
<sequence>MRAITEKSENAKLETEPIKKNIKNWMRKYRFFILFGIILLVGTIILKFNDGQIDKAITDLFYDESLPVGERFYLENVQPWYFLNEYNDIFEYFLYVTLIPMIIIGAINYKKLGYLLIYGSYAFFSAFTGVVIFVNVIFKDLYGRPRPRQTMLWPNSTDPEMWDFYSVWEPAFLKDPSLIDAGKSFPSGHVSVVAVFVIFFFIFMHPKFWARIVQKGKKETKIQLFSVFKWAGLTISIILGILTGVGRIVVGAHHASDVLWAFGMVYIINALFYYIIFRIPRYEKKILNKEKNN</sequence>
<dbReference type="Gene3D" id="1.20.144.10">
    <property type="entry name" value="Phosphatidic acid phosphatase type 2/haloperoxidase"/>
    <property type="match status" value="1"/>
</dbReference>
<feature type="transmembrane region" description="Helical" evidence="1">
    <location>
        <begin position="230"/>
        <end position="252"/>
    </location>
</feature>
<feature type="transmembrane region" description="Helical" evidence="1">
    <location>
        <begin position="190"/>
        <end position="209"/>
    </location>
</feature>
<dbReference type="EMBL" id="CP104013">
    <property type="protein sequence ID" value="UYP46583.1"/>
    <property type="molecule type" value="Genomic_DNA"/>
</dbReference>
<dbReference type="InterPro" id="IPR000326">
    <property type="entry name" value="PAP2/HPO"/>
</dbReference>
<name>A0ABY6HSU9_9ARCH</name>
<dbReference type="SUPFAM" id="SSF48317">
    <property type="entry name" value="Acid phosphatase/Vanadium-dependent haloperoxidase"/>
    <property type="match status" value="1"/>
</dbReference>
<feature type="transmembrane region" description="Helical" evidence="1">
    <location>
        <begin position="89"/>
        <end position="109"/>
    </location>
</feature>
<dbReference type="SMART" id="SM00014">
    <property type="entry name" value="acidPPc"/>
    <property type="match status" value="1"/>
</dbReference>
<evidence type="ECO:0000256" key="1">
    <source>
        <dbReference type="SAM" id="Phobius"/>
    </source>
</evidence>
<feature type="transmembrane region" description="Helical" evidence="1">
    <location>
        <begin position="258"/>
        <end position="277"/>
    </location>
</feature>
<keyword evidence="1" id="KW-0472">Membrane</keyword>
<evidence type="ECO:0000259" key="2">
    <source>
        <dbReference type="SMART" id="SM00014"/>
    </source>
</evidence>
<dbReference type="Proteomes" id="UP001208689">
    <property type="component" value="Chromosome"/>
</dbReference>
<feature type="transmembrane region" description="Helical" evidence="1">
    <location>
        <begin position="29"/>
        <end position="48"/>
    </location>
</feature>
<gene>
    <name evidence="3" type="ORF">NEF87_002868</name>
</gene>
<dbReference type="PANTHER" id="PTHR14969">
    <property type="entry name" value="SPHINGOSINE-1-PHOSPHATE PHOSPHOHYDROLASE"/>
    <property type="match status" value="1"/>
</dbReference>
<protein>
    <recommendedName>
        <fullName evidence="2">Phosphatidic acid phosphatase type 2/haloperoxidase domain-containing protein</fullName>
    </recommendedName>
</protein>
<evidence type="ECO:0000313" key="4">
    <source>
        <dbReference type="Proteomes" id="UP001208689"/>
    </source>
</evidence>
<feature type="domain" description="Phosphatidic acid phosphatase type 2/haloperoxidase" evidence="2">
    <location>
        <begin position="118"/>
        <end position="273"/>
    </location>
</feature>